<accession>A0A026X119</accession>
<gene>
    <name evidence="2" type="ORF">X777_09307</name>
</gene>
<evidence type="ECO:0000313" key="3">
    <source>
        <dbReference type="Proteomes" id="UP000053097"/>
    </source>
</evidence>
<sequence length="190" mass="21841">MEESLPGVIAKEIPEEPEMVRKIPKKPAVLRERDDRKRPVRPKEAREIEGPPAREEAREELVISPRAERVVPSKRAPGVVKDACDETCPLVKEQKGEQLAYFQEETSILFVSRKRIIRKLKERQRVVDHYYLTKGFSYFEDVCTCSLACMVYSLGRDPFVRSIFASLTLFAIGLKLCSELDAWEMPSRVS</sequence>
<proteinExistence type="predicted"/>
<evidence type="ECO:0000313" key="2">
    <source>
        <dbReference type="EMBL" id="EZA61686.1"/>
    </source>
</evidence>
<dbReference type="Proteomes" id="UP000053097">
    <property type="component" value="Unassembled WGS sequence"/>
</dbReference>
<organism evidence="2 3">
    <name type="scientific">Ooceraea biroi</name>
    <name type="common">Clonal raider ant</name>
    <name type="synonym">Cerapachys biroi</name>
    <dbReference type="NCBI Taxonomy" id="2015173"/>
    <lineage>
        <taxon>Eukaryota</taxon>
        <taxon>Metazoa</taxon>
        <taxon>Ecdysozoa</taxon>
        <taxon>Arthropoda</taxon>
        <taxon>Hexapoda</taxon>
        <taxon>Insecta</taxon>
        <taxon>Pterygota</taxon>
        <taxon>Neoptera</taxon>
        <taxon>Endopterygota</taxon>
        <taxon>Hymenoptera</taxon>
        <taxon>Apocrita</taxon>
        <taxon>Aculeata</taxon>
        <taxon>Formicoidea</taxon>
        <taxon>Formicidae</taxon>
        <taxon>Dorylinae</taxon>
        <taxon>Ooceraea</taxon>
    </lineage>
</organism>
<name>A0A026X119_OOCBI</name>
<keyword evidence="3" id="KW-1185">Reference proteome</keyword>
<reference evidence="2 3" key="1">
    <citation type="journal article" date="2014" name="Curr. Biol.">
        <title>The genome of the clonal raider ant Cerapachys biroi.</title>
        <authorList>
            <person name="Oxley P.R."/>
            <person name="Ji L."/>
            <person name="Fetter-Pruneda I."/>
            <person name="McKenzie S.K."/>
            <person name="Li C."/>
            <person name="Hu H."/>
            <person name="Zhang G."/>
            <person name="Kronauer D.J."/>
        </authorList>
    </citation>
    <scope>NUCLEOTIDE SEQUENCE [LARGE SCALE GENOMIC DNA]</scope>
</reference>
<feature type="region of interest" description="Disordered" evidence="1">
    <location>
        <begin position="23"/>
        <end position="56"/>
    </location>
</feature>
<evidence type="ECO:0000256" key="1">
    <source>
        <dbReference type="SAM" id="MobiDB-lite"/>
    </source>
</evidence>
<feature type="compositionally biased region" description="Basic and acidic residues" evidence="1">
    <location>
        <begin position="29"/>
        <end position="56"/>
    </location>
</feature>
<dbReference type="OMA" id="YEKIDHE"/>
<dbReference type="AlphaFoldDB" id="A0A026X119"/>
<dbReference type="EMBL" id="KK107046">
    <property type="protein sequence ID" value="EZA61686.1"/>
    <property type="molecule type" value="Genomic_DNA"/>
</dbReference>
<dbReference type="OrthoDB" id="7685821at2759"/>
<protein>
    <submittedName>
        <fullName evidence="2">Uncharacterized protein</fullName>
    </submittedName>
</protein>